<keyword evidence="2 3" id="KW-0539">Nucleus</keyword>
<dbReference type="GO" id="GO:0000977">
    <property type="term" value="F:RNA polymerase II transcription regulatory region sequence-specific DNA binding"/>
    <property type="evidence" value="ECO:0007669"/>
    <property type="project" value="TreeGrafter"/>
</dbReference>
<evidence type="ECO:0000313" key="7">
    <source>
        <dbReference type="Proteomes" id="UP000886998"/>
    </source>
</evidence>
<dbReference type="GO" id="GO:0000981">
    <property type="term" value="F:DNA-binding transcription factor activity, RNA polymerase II-specific"/>
    <property type="evidence" value="ECO:0007669"/>
    <property type="project" value="TreeGrafter"/>
</dbReference>
<comment type="subcellular location">
    <subcellularLocation>
        <location evidence="1 2 3">Nucleus</location>
    </subcellularLocation>
</comment>
<feature type="region of interest" description="Disordered" evidence="4">
    <location>
        <begin position="47"/>
        <end position="68"/>
    </location>
</feature>
<protein>
    <submittedName>
        <fullName evidence="6">Paired box protein Pax-3</fullName>
    </submittedName>
</protein>
<keyword evidence="2 3" id="KW-0238">DNA-binding</keyword>
<accession>A0A8X6XSB9</accession>
<keyword evidence="7" id="KW-1185">Reference proteome</keyword>
<dbReference type="PROSITE" id="PS50071">
    <property type="entry name" value="HOMEOBOX_2"/>
    <property type="match status" value="1"/>
</dbReference>
<comment type="caution">
    <text evidence="6">The sequence shown here is derived from an EMBL/GenBank/DDBJ whole genome shotgun (WGS) entry which is preliminary data.</text>
</comment>
<organism evidence="6 7">
    <name type="scientific">Trichonephila inaurata madagascariensis</name>
    <dbReference type="NCBI Taxonomy" id="2747483"/>
    <lineage>
        <taxon>Eukaryota</taxon>
        <taxon>Metazoa</taxon>
        <taxon>Ecdysozoa</taxon>
        <taxon>Arthropoda</taxon>
        <taxon>Chelicerata</taxon>
        <taxon>Arachnida</taxon>
        <taxon>Araneae</taxon>
        <taxon>Araneomorphae</taxon>
        <taxon>Entelegynae</taxon>
        <taxon>Araneoidea</taxon>
        <taxon>Nephilidae</taxon>
        <taxon>Trichonephila</taxon>
        <taxon>Trichonephila inaurata</taxon>
    </lineage>
</organism>
<dbReference type="OrthoDB" id="3225452at2759"/>
<sequence length="346" mass="38848">MPVIRQRLTWALPSEGGPRFNNVFVRRQARRLSTVMAAGGDHKVGGRINDDSDCDSQPGIPLKRKSRRSRTTFSAEQLEALELAFERTQYPDIYTREELAQRTNLTEARVQLDKYCTPTDNEYLFPQVWFSNRRARWRKQVGGNQQFSAAPTVPVGYAANPHCYENATNTLQDTLNIPFYRPSQTTNMTNGPGFSHQPHNAYPQIPVESNVNSTQMFPTLGNSTVPISSSIHSNGDYHPHNPHNIPPTSEIPWSNPNLPPRPVGNMPDSTGVPPQMFSNGESYMQSTFNSLQPNTFMPLDLKSTFSYGSQFPVNSNPVCKEFDTSCNVLANLRQKSREHTAALGLF</sequence>
<keyword evidence="2 3" id="KW-0371">Homeobox</keyword>
<evidence type="ECO:0000256" key="2">
    <source>
        <dbReference type="PROSITE-ProRule" id="PRU00108"/>
    </source>
</evidence>
<dbReference type="SUPFAM" id="SSF46689">
    <property type="entry name" value="Homeodomain-like"/>
    <property type="match status" value="1"/>
</dbReference>
<gene>
    <name evidence="6" type="primary">Pax3</name>
    <name evidence="6" type="ORF">TNIN_303211</name>
</gene>
<dbReference type="PANTHER" id="PTHR24329:SF543">
    <property type="entry name" value="FI01017P-RELATED"/>
    <property type="match status" value="1"/>
</dbReference>
<feature type="DNA-binding region" description="Homeobox" evidence="2">
    <location>
        <begin position="66"/>
        <end position="141"/>
    </location>
</feature>
<proteinExistence type="predicted"/>
<evidence type="ECO:0000259" key="5">
    <source>
        <dbReference type="PROSITE" id="PS50071"/>
    </source>
</evidence>
<dbReference type="InterPro" id="IPR001356">
    <property type="entry name" value="HD"/>
</dbReference>
<dbReference type="CDD" id="cd00086">
    <property type="entry name" value="homeodomain"/>
    <property type="match status" value="1"/>
</dbReference>
<dbReference type="InterPro" id="IPR009057">
    <property type="entry name" value="Homeodomain-like_sf"/>
</dbReference>
<evidence type="ECO:0000256" key="1">
    <source>
        <dbReference type="ARBA" id="ARBA00004123"/>
    </source>
</evidence>
<name>A0A8X6XSB9_9ARAC</name>
<dbReference type="Pfam" id="PF00046">
    <property type="entry name" value="Homeodomain"/>
    <property type="match status" value="1"/>
</dbReference>
<dbReference type="Proteomes" id="UP000886998">
    <property type="component" value="Unassembled WGS sequence"/>
</dbReference>
<feature type="domain" description="Homeobox" evidence="5">
    <location>
        <begin position="64"/>
        <end position="140"/>
    </location>
</feature>
<evidence type="ECO:0000256" key="3">
    <source>
        <dbReference type="RuleBase" id="RU000682"/>
    </source>
</evidence>
<dbReference type="InterPro" id="IPR050649">
    <property type="entry name" value="Paired_Homeobox_TFs"/>
</dbReference>
<reference evidence="6" key="1">
    <citation type="submission" date="2020-08" db="EMBL/GenBank/DDBJ databases">
        <title>Multicomponent nature underlies the extraordinary mechanical properties of spider dragline silk.</title>
        <authorList>
            <person name="Kono N."/>
            <person name="Nakamura H."/>
            <person name="Mori M."/>
            <person name="Yoshida Y."/>
            <person name="Ohtoshi R."/>
            <person name="Malay A.D."/>
            <person name="Moran D.A.P."/>
            <person name="Tomita M."/>
            <person name="Numata K."/>
            <person name="Arakawa K."/>
        </authorList>
    </citation>
    <scope>NUCLEOTIDE SEQUENCE</scope>
</reference>
<dbReference type="Gene3D" id="1.10.10.60">
    <property type="entry name" value="Homeodomain-like"/>
    <property type="match status" value="1"/>
</dbReference>
<dbReference type="GO" id="GO:0005634">
    <property type="term" value="C:nucleus"/>
    <property type="evidence" value="ECO:0007669"/>
    <property type="project" value="UniProtKB-SubCell"/>
</dbReference>
<dbReference type="AlphaFoldDB" id="A0A8X6XSB9"/>
<evidence type="ECO:0000256" key="4">
    <source>
        <dbReference type="SAM" id="MobiDB-lite"/>
    </source>
</evidence>
<evidence type="ECO:0000313" key="6">
    <source>
        <dbReference type="EMBL" id="GFY57749.1"/>
    </source>
</evidence>
<dbReference type="SMART" id="SM00389">
    <property type="entry name" value="HOX"/>
    <property type="match status" value="1"/>
</dbReference>
<dbReference type="PANTHER" id="PTHR24329">
    <property type="entry name" value="HOMEOBOX PROTEIN ARISTALESS"/>
    <property type="match status" value="1"/>
</dbReference>
<dbReference type="EMBL" id="BMAV01011716">
    <property type="protein sequence ID" value="GFY57749.1"/>
    <property type="molecule type" value="Genomic_DNA"/>
</dbReference>